<evidence type="ECO:0000256" key="7">
    <source>
        <dbReference type="SAM" id="MobiDB-lite"/>
    </source>
</evidence>
<reference evidence="9 10" key="1">
    <citation type="submission" date="2019-04" db="EMBL/GenBank/DDBJ databases">
        <title>An improved genome assembly and genetic linkage map for asparagus bean, Vigna unguiculata ssp. sesquipedialis.</title>
        <authorList>
            <person name="Xia Q."/>
            <person name="Zhang R."/>
            <person name="Dong Y."/>
        </authorList>
    </citation>
    <scope>NUCLEOTIDE SEQUENCE [LARGE SCALE GENOMIC DNA]</scope>
    <source>
        <tissue evidence="9">Leaf</tissue>
    </source>
</reference>
<protein>
    <submittedName>
        <fullName evidence="9">Proline-rich protein PRCC</fullName>
    </submittedName>
</protein>
<dbReference type="FunFam" id="4.10.280.10:FF:000096">
    <property type="entry name" value="Basic helix-loop-helix (BHLH) DNA-binding superfamily protein"/>
    <property type="match status" value="1"/>
</dbReference>
<keyword evidence="6" id="KW-0539">Nucleus</keyword>
<evidence type="ECO:0000256" key="2">
    <source>
        <dbReference type="ARBA" id="ARBA00011738"/>
    </source>
</evidence>
<dbReference type="InterPro" id="IPR011598">
    <property type="entry name" value="bHLH_dom"/>
</dbReference>
<dbReference type="Pfam" id="PF00010">
    <property type="entry name" value="HLH"/>
    <property type="match status" value="1"/>
</dbReference>
<dbReference type="GO" id="GO:0046983">
    <property type="term" value="F:protein dimerization activity"/>
    <property type="evidence" value="ECO:0007669"/>
    <property type="project" value="InterPro"/>
</dbReference>
<feature type="region of interest" description="Disordered" evidence="7">
    <location>
        <begin position="305"/>
        <end position="495"/>
    </location>
</feature>
<sequence length="671" mass="74791">MDNMGGDYNHFWDTFFQNQDLDSWAMDEAAMSGYYDSSSPDGGASSVASKNIVSERNRRKKLNERLFALRAVVPNISKMDKASIIKDAIEYIQHLHEQEKRIEAEILDLESGKLKNPTYEFEHDLPILLRSKKKRTEQLFDSATSRNSPIQLIELRVAYMGDKTFVVSLTCSKRIDTMVKLCEVFESLNLKVITANITSFSGTLLKTVFIEADEEEKDVLQIKIETAISALNVIGSEGSKKKRNTKNNDEEVAWVIKIKKNFRNFLRIIKINFKTSILEICFRKIFFGIFGISVSKDFSEFKTNYASSDEEEEQQQPTPPKTTTSFSSLPQPKSSLFQSLPQPKSSSSLFQSLPQPKSSSSSPFQSLPPPKKPSLATSSETANPKPKPQIPEPQPKRVVQFRPPIIPLPNPTQLLDDDDDDEDEERERRKKKSASSTQTSSAKSFLASIPAPRNSATLGVQASSGSGRRSIIETESPALETASNSGGSSSVSVDQSVGDYENYENYQYATDQYAGYYSNYGSGPEPEAGAAAYGTEQYGNYGEAYGDYGQYGNNWGEASAAPVTEASGVGDSVVKIPGRRGRHEVPTEIIEVKQDELIKNRPREDQVKLTGIAFGPTYQPASTKGKPSKLHKRKHQIGSLYFEMKQNEMKLAERRAKGMLTKAETQAKYGW</sequence>
<keyword evidence="3" id="KW-0805">Transcription regulation</keyword>
<evidence type="ECO:0000313" key="10">
    <source>
        <dbReference type="Proteomes" id="UP000501690"/>
    </source>
</evidence>
<dbReference type="SMART" id="SM00353">
    <property type="entry name" value="HLH"/>
    <property type="match status" value="1"/>
</dbReference>
<proteinExistence type="predicted"/>
<dbReference type="Proteomes" id="UP000501690">
    <property type="component" value="Linkage Group LG2"/>
</dbReference>
<evidence type="ECO:0000256" key="4">
    <source>
        <dbReference type="ARBA" id="ARBA00023125"/>
    </source>
</evidence>
<feature type="compositionally biased region" description="Acidic residues" evidence="7">
    <location>
        <begin position="415"/>
        <end position="425"/>
    </location>
</feature>
<dbReference type="GO" id="GO:0003677">
    <property type="term" value="F:DNA binding"/>
    <property type="evidence" value="ECO:0007669"/>
    <property type="project" value="UniProtKB-KW"/>
</dbReference>
<dbReference type="Pfam" id="PF22754">
    <property type="entry name" value="bHLH-TF_ACT-like_plant"/>
    <property type="match status" value="1"/>
</dbReference>
<accession>A0A4D6KS24</accession>
<name>A0A4D6KS24_VIGUN</name>
<keyword evidence="10" id="KW-1185">Reference proteome</keyword>
<dbReference type="GO" id="GO:0006355">
    <property type="term" value="P:regulation of DNA-templated transcription"/>
    <property type="evidence" value="ECO:0007669"/>
    <property type="project" value="UniProtKB-ARBA"/>
</dbReference>
<keyword evidence="5" id="KW-0804">Transcription</keyword>
<dbReference type="SUPFAM" id="SSF47459">
    <property type="entry name" value="HLH, helix-loop-helix DNA-binding domain"/>
    <property type="match status" value="1"/>
</dbReference>
<dbReference type="GO" id="GO:0005634">
    <property type="term" value="C:nucleus"/>
    <property type="evidence" value="ECO:0007669"/>
    <property type="project" value="UniProtKB-SubCell"/>
</dbReference>
<dbReference type="EMBL" id="CP039346">
    <property type="protein sequence ID" value="QCD80332.1"/>
    <property type="molecule type" value="Genomic_DNA"/>
</dbReference>
<dbReference type="InterPro" id="IPR036638">
    <property type="entry name" value="HLH_DNA-bd_sf"/>
</dbReference>
<dbReference type="PANTHER" id="PTHR13621:SF2">
    <property type="entry name" value="PROLINE-RICH PROTEIN PRCC"/>
    <property type="match status" value="1"/>
</dbReference>
<dbReference type="Pfam" id="PF10253">
    <property type="entry name" value="PRCC"/>
    <property type="match status" value="1"/>
</dbReference>
<gene>
    <name evidence="9" type="ORF">DEO72_LG2g653</name>
</gene>
<dbReference type="InterPro" id="IPR018800">
    <property type="entry name" value="PRCC"/>
</dbReference>
<feature type="compositionally biased region" description="Low complexity" evidence="7">
    <location>
        <begin position="434"/>
        <end position="444"/>
    </location>
</feature>
<dbReference type="PANTHER" id="PTHR13621">
    <property type="entry name" value="PROLINE-RICH PROTEIN PRCC"/>
    <property type="match status" value="1"/>
</dbReference>
<keyword evidence="4" id="KW-0238">DNA-binding</keyword>
<evidence type="ECO:0000313" key="9">
    <source>
        <dbReference type="EMBL" id="QCD80332.1"/>
    </source>
</evidence>
<feature type="compositionally biased region" description="Low complexity" evidence="7">
    <location>
        <begin position="334"/>
        <end position="365"/>
    </location>
</feature>
<evidence type="ECO:0000259" key="8">
    <source>
        <dbReference type="PROSITE" id="PS50888"/>
    </source>
</evidence>
<feature type="compositionally biased region" description="Low complexity" evidence="7">
    <location>
        <begin position="483"/>
        <end position="495"/>
    </location>
</feature>
<dbReference type="PROSITE" id="PS50888">
    <property type="entry name" value="BHLH"/>
    <property type="match status" value="1"/>
</dbReference>
<organism evidence="9 10">
    <name type="scientific">Vigna unguiculata</name>
    <name type="common">Cowpea</name>
    <dbReference type="NCBI Taxonomy" id="3917"/>
    <lineage>
        <taxon>Eukaryota</taxon>
        <taxon>Viridiplantae</taxon>
        <taxon>Streptophyta</taxon>
        <taxon>Embryophyta</taxon>
        <taxon>Tracheophyta</taxon>
        <taxon>Spermatophyta</taxon>
        <taxon>Magnoliopsida</taxon>
        <taxon>eudicotyledons</taxon>
        <taxon>Gunneridae</taxon>
        <taxon>Pentapetalae</taxon>
        <taxon>rosids</taxon>
        <taxon>fabids</taxon>
        <taxon>Fabales</taxon>
        <taxon>Fabaceae</taxon>
        <taxon>Papilionoideae</taxon>
        <taxon>50 kb inversion clade</taxon>
        <taxon>NPAAA clade</taxon>
        <taxon>indigoferoid/millettioid clade</taxon>
        <taxon>Phaseoleae</taxon>
        <taxon>Vigna</taxon>
    </lineage>
</organism>
<evidence type="ECO:0000256" key="6">
    <source>
        <dbReference type="ARBA" id="ARBA00023242"/>
    </source>
</evidence>
<dbReference type="AlphaFoldDB" id="A0A4D6KS24"/>
<comment type="subcellular location">
    <subcellularLocation>
        <location evidence="1">Nucleus</location>
    </subcellularLocation>
</comment>
<evidence type="ECO:0000256" key="1">
    <source>
        <dbReference type="ARBA" id="ARBA00004123"/>
    </source>
</evidence>
<dbReference type="InterPro" id="IPR054502">
    <property type="entry name" value="bHLH-TF_ACT-like_plant"/>
</dbReference>
<feature type="compositionally biased region" description="Polar residues" evidence="7">
    <location>
        <begin position="454"/>
        <end position="467"/>
    </location>
</feature>
<comment type="subunit">
    <text evidence="2">Homodimer.</text>
</comment>
<feature type="domain" description="BHLH" evidence="8">
    <location>
        <begin position="46"/>
        <end position="95"/>
    </location>
</feature>
<evidence type="ECO:0000256" key="3">
    <source>
        <dbReference type="ARBA" id="ARBA00023015"/>
    </source>
</evidence>
<dbReference type="Gene3D" id="4.10.280.10">
    <property type="entry name" value="Helix-loop-helix DNA-binding domain"/>
    <property type="match status" value="1"/>
</dbReference>
<evidence type="ECO:0000256" key="5">
    <source>
        <dbReference type="ARBA" id="ARBA00023163"/>
    </source>
</evidence>